<evidence type="ECO:0000256" key="1">
    <source>
        <dbReference type="SAM" id="Coils"/>
    </source>
</evidence>
<evidence type="ECO:0000256" key="2">
    <source>
        <dbReference type="SAM" id="Phobius"/>
    </source>
</evidence>
<proteinExistence type="predicted"/>
<dbReference type="PANTHER" id="PTHR23159:SF31">
    <property type="entry name" value="CENTROSOME-ASSOCIATED PROTEIN CEP250 ISOFORM X1"/>
    <property type="match status" value="1"/>
</dbReference>
<organism evidence="3 4">
    <name type="scientific">Mycoplasmopsis gallinacea</name>
    <dbReference type="NCBI Taxonomy" id="29556"/>
    <lineage>
        <taxon>Bacteria</taxon>
        <taxon>Bacillati</taxon>
        <taxon>Mycoplasmatota</taxon>
        <taxon>Mycoplasmoidales</taxon>
        <taxon>Metamycoplasmataceae</taxon>
        <taxon>Mycoplasmopsis</taxon>
    </lineage>
</organism>
<dbReference type="Gene3D" id="1.10.287.1490">
    <property type="match status" value="2"/>
</dbReference>
<evidence type="ECO:0000313" key="3">
    <source>
        <dbReference type="EMBL" id="QIW62348.1"/>
    </source>
</evidence>
<evidence type="ECO:0000313" key="4">
    <source>
        <dbReference type="Proteomes" id="UP000503310"/>
    </source>
</evidence>
<keyword evidence="2" id="KW-0812">Transmembrane</keyword>
<protein>
    <submittedName>
        <fullName evidence="3">Uncharacterized protein</fullName>
    </submittedName>
</protein>
<dbReference type="EMBL" id="CP047225">
    <property type="protein sequence ID" value="QIW62348.1"/>
    <property type="molecule type" value="Genomic_DNA"/>
</dbReference>
<feature type="coiled-coil region" evidence="1">
    <location>
        <begin position="507"/>
        <end position="639"/>
    </location>
</feature>
<feature type="coiled-coil region" evidence="1">
    <location>
        <begin position="42"/>
        <end position="97"/>
    </location>
</feature>
<feature type="coiled-coil region" evidence="1">
    <location>
        <begin position="666"/>
        <end position="693"/>
    </location>
</feature>
<dbReference type="AlphaFoldDB" id="A0A6H0V2Y9"/>
<dbReference type="Proteomes" id="UP000503310">
    <property type="component" value="Chromosome"/>
</dbReference>
<feature type="transmembrane region" description="Helical" evidence="2">
    <location>
        <begin position="12"/>
        <end position="32"/>
    </location>
</feature>
<reference evidence="3 4" key="1">
    <citation type="submission" date="2019-12" db="EMBL/GenBank/DDBJ databases">
        <title>Sequencing and analysis of the whole genome of Mycoplasma gallinaceum strain Peacock20181011.</title>
        <authorList>
            <person name="Liu X."/>
            <person name="Qin Z."/>
            <person name="Xu H."/>
        </authorList>
    </citation>
    <scope>NUCLEOTIDE SEQUENCE [LARGE SCALE GENOMIC DNA]</scope>
    <source>
        <strain evidence="3 4">Peacock20181011</strain>
    </source>
</reference>
<dbReference type="RefSeq" id="WP_167845316.1">
    <property type="nucleotide sequence ID" value="NZ_CP047225.1"/>
</dbReference>
<keyword evidence="1" id="KW-0175">Coiled coil</keyword>
<keyword evidence="2" id="KW-0472">Membrane</keyword>
<accession>A0A6H0V2Y9</accession>
<gene>
    <name evidence="3" type="ORF">GOQ20_02850</name>
</gene>
<keyword evidence="2" id="KW-1133">Transmembrane helix</keyword>
<feature type="coiled-coil region" evidence="1">
    <location>
        <begin position="124"/>
        <end position="285"/>
    </location>
</feature>
<dbReference type="PANTHER" id="PTHR23159">
    <property type="entry name" value="CENTROSOMAL PROTEIN 2"/>
    <property type="match status" value="1"/>
</dbReference>
<sequence length="1046" mass="120878">MNKEKNKKGKKILVGATVGAGVAAAIIIPPLLTKYCNAKSEIKQNKKDIQELNYQIKKTKNELESLKITLGEKDRLIENLNASLKEEKDKLNLARTKLFLLVGSSDENFDFGSSGENALDNSIVKDLHKNVARLTNDVRSKEARIASLEKELENLKSDYQVLQTKLKQKEKENVDLLNQIEAIIADNKQKIALLNLEIANLQGENEEKDRIIVEKEQEINQLNANIENLNALITEQEATIREKNANIATLTNERDANKQAFLNSIIEYRQTIKNLVNELGKIKQANKEFVQSLFANYNDNLDTNDASLAEIAKYTIGENGYDTLLANGELTVFDGKVITLSERYKDFNEIDENLQSSFNDYLNLDDEQYKAFLFDENNVKNDAFLAQLQILNLLKEKTNSNFNVLNEAFAKMLELNKERNQKTTEYLNSLITQIETLTGEKYNPTKDFGNNGENANGGVIQRLKDKITNLENVVSKAKSKLTEYVGSEDENFDAGENGENSLENSLVYRLRKEIEQKQNTLEEKDREIQTKNSEIENKTEQIQRLEQEKTDLNSTIESQKEQIKQLENTKAEQTRKIGELENRKTELERENAQKDESIRSLTQAKEAALAEVEEWKRKYNSANSELQSTNRTLSTAKNKLYSLTGSSDPNFNVGTNGENAKSGSLIYRLRQQISEKEARISTLNKQVGDKEKQNDEIIAMWNALNVKKIIFTRNIYEAAGFFYLKGFAWNQLQNMFIEKFEKLKKDPMSLDTNFLAFDEKDIKGSSQSKYGRNSLGAHQRFEWKNLITNFENIVLKSNDFLISAKNFETWKSKNENRESGYRGIENPFIAKETNFTIYEDLNNPLRIELNGHLHNKKFNTYVDSIDEYKEYVEDKFEKWKKDQFNGYRYVEITQTKVRQLVGIKGAELIFRESEIEIEWEPTIQVVDKKIGSRRELSFSLFWKPVVIKNYAYNDILQTYKLEKSHANLMRVTFLCPLCKIIMLNRKDTFYYMKKLIDLSKQNIICVKNNAENFRHFIIKESDDEIKRLHSNVSSKGCLEINKYLYS</sequence>
<name>A0A6H0V2Y9_9BACT</name>